<dbReference type="Proteomes" id="UP000305929">
    <property type="component" value="Unassembled WGS sequence"/>
</dbReference>
<comment type="caution">
    <text evidence="1">The sequence shown here is derived from an EMBL/GenBank/DDBJ whole genome shotgun (WGS) entry which is preliminary data.</text>
</comment>
<organism evidence="1 2">
    <name type="scientific">Streptomyces lasalocidi</name>
    <name type="common">Streptomyces lasaliensis</name>
    <dbReference type="NCBI Taxonomy" id="324833"/>
    <lineage>
        <taxon>Bacteria</taxon>
        <taxon>Bacillati</taxon>
        <taxon>Actinomycetota</taxon>
        <taxon>Actinomycetes</taxon>
        <taxon>Kitasatosporales</taxon>
        <taxon>Streptomycetaceae</taxon>
        <taxon>Streptomyces</taxon>
    </lineage>
</organism>
<gene>
    <name evidence="1" type="ORF">E4U91_30305</name>
</gene>
<dbReference type="OrthoDB" id="5149358at2"/>
<evidence type="ECO:0000313" key="1">
    <source>
        <dbReference type="EMBL" id="TKT03920.1"/>
    </source>
</evidence>
<sequence>MTTDELDEGVSVAMTVRQWHLVDGGVDNEVSIAAVDGREDTVEVGRAVREAGWIQVAGWSAEVPGSGGWPPDDERATVTLTREQWRFVVRVLDGWESVEDAEDDEESWPELREVIVAGVGDASA</sequence>
<accession>A0A4U5WPM2</accession>
<evidence type="ECO:0000313" key="2">
    <source>
        <dbReference type="Proteomes" id="UP000305929"/>
    </source>
</evidence>
<protein>
    <submittedName>
        <fullName evidence="1">Uncharacterized protein</fullName>
    </submittedName>
</protein>
<dbReference type="RefSeq" id="WP_137309754.1">
    <property type="nucleotide sequence ID" value="NZ_SZNQ01000001.1"/>
</dbReference>
<keyword evidence="2" id="KW-1185">Reference proteome</keyword>
<reference evidence="1 2" key="1">
    <citation type="submission" date="2019-04" db="EMBL/GenBank/DDBJ databases">
        <title>Streptomyces lasaliensis sp. nov., an Actinomycete isolated from soil which produces the polyether antibiotic lasalocid.</title>
        <authorList>
            <person name="Erwin G."/>
            <person name="Haber C."/>
        </authorList>
    </citation>
    <scope>NUCLEOTIDE SEQUENCE [LARGE SCALE GENOMIC DNA]</scope>
    <source>
        <strain evidence="1 2">X-537</strain>
    </source>
</reference>
<name>A0A4U5WPM2_STRLS</name>
<proteinExistence type="predicted"/>
<dbReference type="EMBL" id="SZNQ01000001">
    <property type="protein sequence ID" value="TKT03920.1"/>
    <property type="molecule type" value="Genomic_DNA"/>
</dbReference>
<dbReference type="AlphaFoldDB" id="A0A4U5WPM2"/>